<dbReference type="Proteomes" id="UP000009286">
    <property type="component" value="Chromosome"/>
</dbReference>
<dbReference type="HOGENOM" id="CLU_2302620_0_0_5"/>
<keyword evidence="1" id="KW-0472">Membrane</keyword>
<keyword evidence="1" id="KW-1133">Transmembrane helix</keyword>
<accession>G2KN55</accession>
<reference evidence="2 3" key="1">
    <citation type="journal article" date="2011" name="BMC Genomics">
        <title>Genomic insights into an obligate epibiotic bacterial predator: Micavibrio aeruginosavorus ARL-13.</title>
        <authorList>
            <person name="Wang Z."/>
            <person name="Kadouri D."/>
            <person name="Wu M."/>
        </authorList>
    </citation>
    <scope>NUCLEOTIDE SEQUENCE [LARGE SCALE GENOMIC DNA]</scope>
    <source>
        <strain evidence="2 3">ARL-13</strain>
    </source>
</reference>
<feature type="transmembrane region" description="Helical" evidence="1">
    <location>
        <begin position="30"/>
        <end position="55"/>
    </location>
</feature>
<name>G2KN55_MICAA</name>
<evidence type="ECO:0000313" key="3">
    <source>
        <dbReference type="Proteomes" id="UP000009286"/>
    </source>
</evidence>
<dbReference type="AlphaFoldDB" id="G2KN55"/>
<evidence type="ECO:0000313" key="2">
    <source>
        <dbReference type="EMBL" id="AEP09388.1"/>
    </source>
</evidence>
<keyword evidence="3" id="KW-1185">Reference proteome</keyword>
<protein>
    <submittedName>
        <fullName evidence="2">Uncharacterized protein</fullName>
    </submittedName>
</protein>
<feature type="transmembrane region" description="Helical" evidence="1">
    <location>
        <begin position="67"/>
        <end position="90"/>
    </location>
</feature>
<organism evidence="2 3">
    <name type="scientific">Micavibrio aeruginosavorus (strain ARL-13)</name>
    <dbReference type="NCBI Taxonomy" id="856793"/>
    <lineage>
        <taxon>Bacteria</taxon>
        <taxon>Pseudomonadati</taxon>
        <taxon>Bdellovibrionota</taxon>
        <taxon>Bdellovibrionia</taxon>
        <taxon>Bdellovibrionales</taxon>
        <taxon>Pseudobdellovibrionaceae</taxon>
        <taxon>Micavibrio</taxon>
    </lineage>
</organism>
<sequence length="100" mass="10891">MTKNFLIVRHYPRTINRLTLAESAKECAEIFSVGTVITLLFVTGAILLGSIYVIVTDAVGDGAGISHFIGNTFSLIIFCTATYIASLMLIEKIKAIKHTK</sequence>
<gene>
    <name evidence="2" type="ordered locus">MICA_1060</name>
</gene>
<proteinExistence type="predicted"/>
<dbReference type="KEGG" id="mai:MICA_1060"/>
<evidence type="ECO:0000256" key="1">
    <source>
        <dbReference type="SAM" id="Phobius"/>
    </source>
</evidence>
<dbReference type="EMBL" id="CP002382">
    <property type="protein sequence ID" value="AEP09388.1"/>
    <property type="molecule type" value="Genomic_DNA"/>
</dbReference>
<keyword evidence="1" id="KW-0812">Transmembrane</keyword>